<dbReference type="EMBL" id="CAJNRD030001122">
    <property type="protein sequence ID" value="CAG5099823.1"/>
    <property type="molecule type" value="Genomic_DNA"/>
</dbReference>
<dbReference type="PANTHER" id="PTHR12818:SF0">
    <property type="entry name" value="TRNA (ADENINE(37)-N6)-METHYLTRANSFERASE"/>
    <property type="match status" value="1"/>
</dbReference>
<feature type="coiled-coil region" evidence="3">
    <location>
        <begin position="397"/>
        <end position="425"/>
    </location>
</feature>
<gene>
    <name evidence="6" type="ORF">HICCMSTLAB_LOCUS9252</name>
</gene>
<dbReference type="SUPFAM" id="SSF118196">
    <property type="entry name" value="YaeB-like"/>
    <property type="match status" value="2"/>
</dbReference>
<keyword evidence="3" id="KW-0175">Coiled coil</keyword>
<organism evidence="6 7">
    <name type="scientific">Cotesia congregata</name>
    <name type="common">Parasitoid wasp</name>
    <name type="synonym">Apanteles congregatus</name>
    <dbReference type="NCBI Taxonomy" id="51543"/>
    <lineage>
        <taxon>Eukaryota</taxon>
        <taxon>Metazoa</taxon>
        <taxon>Ecdysozoa</taxon>
        <taxon>Arthropoda</taxon>
        <taxon>Hexapoda</taxon>
        <taxon>Insecta</taxon>
        <taxon>Pterygota</taxon>
        <taxon>Neoptera</taxon>
        <taxon>Endopterygota</taxon>
        <taxon>Hymenoptera</taxon>
        <taxon>Apocrita</taxon>
        <taxon>Ichneumonoidea</taxon>
        <taxon>Braconidae</taxon>
        <taxon>Microgastrinae</taxon>
        <taxon>Cotesia</taxon>
    </lineage>
</organism>
<dbReference type="InterPro" id="IPR036414">
    <property type="entry name" value="YaeB_N_sf"/>
</dbReference>
<feature type="region of interest" description="Disordered" evidence="4">
    <location>
        <begin position="238"/>
        <end position="294"/>
    </location>
</feature>
<feature type="domain" description="TsaA-like" evidence="5">
    <location>
        <begin position="83"/>
        <end position="135"/>
    </location>
</feature>
<dbReference type="Gene3D" id="3.30.2310.10">
    <property type="entry name" value="YaeB-like"/>
    <property type="match status" value="1"/>
</dbReference>
<evidence type="ECO:0000256" key="2">
    <source>
        <dbReference type="ARBA" id="ARBA00033753"/>
    </source>
</evidence>
<sequence length="533" mass="59919">MKNYVNMDGEISQVDPEYLMGQLNTARREIYNLRQQIKSLKYVFEKDVDNIKRLIGLQASAGIVEVAEPAVEASTSQSTSLNLEPIGIINTGFPSKRGTPRQPGIGKESRGKITLFNTVFTNPEHALNGLEDFSHMCIEGNTILFEGVDTVDGTPVLDIKPYIPQYDDPLHVEQEIRRENLDDRLGLYDPAFNGDIEGCLADEEGQDVSRDEELAMRLQAEEFQGISNDLNLPQRYSRSFCPNPLTDNASNVEANSRESSENPMPGPSGLGLENQTQEESEDARNSRLLDGADGPSIVCVTDMDLINRRALNPRLDNSPVRMGVREAPDGEEGFESQPLRSSLTVGNIQSIPAAGTFQSFPTRSSADTQTQSDNQFQVRVPDWISQPLSPSLSVVFNERAVRQLVEIAKDKAEEQKRAIVNVLREDPRSVYLRQRWANQFYTFLINELHISCRFDDTRRIVTVFQVRHAGRTCECGFSRVLSKDFEEGRCKPFRDRQLACSRQIQMRIVGTVCGRRHFGLLFRGVAMFDRASC</sequence>
<comment type="similarity">
    <text evidence="2">Belongs to the tRNA methyltransferase O family.</text>
</comment>
<dbReference type="PANTHER" id="PTHR12818">
    <property type="entry name" value="TRNA (ADENINE(37)-N6)-METHYLTRANSFERASE"/>
    <property type="match status" value="1"/>
</dbReference>
<keyword evidence="1" id="KW-0949">S-adenosyl-L-methionine</keyword>
<proteinExistence type="inferred from homology"/>
<evidence type="ECO:0000256" key="4">
    <source>
        <dbReference type="SAM" id="MobiDB-lite"/>
    </source>
</evidence>
<dbReference type="OrthoDB" id="4882at2759"/>
<dbReference type="Pfam" id="PF01980">
    <property type="entry name" value="TrmO_N"/>
    <property type="match status" value="1"/>
</dbReference>
<feature type="compositionally biased region" description="Polar residues" evidence="4">
    <location>
        <begin position="245"/>
        <end position="254"/>
    </location>
</feature>
<name>A0A8J2HH88_COTCN</name>
<dbReference type="Gene3D" id="2.40.30.70">
    <property type="entry name" value="YaeB-like"/>
    <property type="match status" value="2"/>
</dbReference>
<evidence type="ECO:0000259" key="5">
    <source>
        <dbReference type="PROSITE" id="PS51668"/>
    </source>
</evidence>
<accession>A0A8J2HH88</accession>
<dbReference type="PROSITE" id="PS51668">
    <property type="entry name" value="TSAA_2"/>
    <property type="match status" value="2"/>
</dbReference>
<feature type="domain" description="TsaA-like" evidence="5">
    <location>
        <begin position="138"/>
        <end position="171"/>
    </location>
</feature>
<evidence type="ECO:0000256" key="3">
    <source>
        <dbReference type="SAM" id="Coils"/>
    </source>
</evidence>
<reference evidence="6" key="1">
    <citation type="submission" date="2021-04" db="EMBL/GenBank/DDBJ databases">
        <authorList>
            <person name="Chebbi M.A.C M."/>
        </authorList>
    </citation>
    <scope>NUCLEOTIDE SEQUENCE</scope>
</reference>
<evidence type="ECO:0000256" key="1">
    <source>
        <dbReference type="ARBA" id="ARBA00022691"/>
    </source>
</evidence>
<evidence type="ECO:0000313" key="6">
    <source>
        <dbReference type="EMBL" id="CAG5099823.1"/>
    </source>
</evidence>
<keyword evidence="7" id="KW-1185">Reference proteome</keyword>
<evidence type="ECO:0000313" key="7">
    <source>
        <dbReference type="Proteomes" id="UP000786811"/>
    </source>
</evidence>
<protein>
    <submittedName>
        <fullName evidence="6">Similar to Trmo: tRNA (Adenine(37)-N6)-methyltransferase (Mus musculus)</fullName>
    </submittedName>
</protein>
<dbReference type="Proteomes" id="UP000786811">
    <property type="component" value="Unassembled WGS sequence"/>
</dbReference>
<dbReference type="InterPro" id="IPR036413">
    <property type="entry name" value="YaeB-like_sf"/>
</dbReference>
<dbReference type="InterPro" id="IPR040372">
    <property type="entry name" value="YaeB-like"/>
</dbReference>
<dbReference type="AlphaFoldDB" id="A0A8J2HH88"/>
<dbReference type="InterPro" id="IPR023370">
    <property type="entry name" value="TrmO-like_N"/>
</dbReference>
<comment type="caution">
    <text evidence="6">The sequence shown here is derived from an EMBL/GenBank/DDBJ whole genome shotgun (WGS) entry which is preliminary data.</text>
</comment>